<sequence length="88" mass="9493">MCNNGITDFSASSSSSECSHTTKTRKIPCAPSHLTAKGYHIQLSQLPIRGCPNLPLPLTNLKLSLQPSLALKSHMHHNPPPPTTTNHS</sequence>
<name>A0AAV4UIH3_CAEEX</name>
<evidence type="ECO:0000313" key="2">
    <source>
        <dbReference type="EMBL" id="GIY57561.1"/>
    </source>
</evidence>
<dbReference type="Proteomes" id="UP001054945">
    <property type="component" value="Unassembled WGS sequence"/>
</dbReference>
<proteinExistence type="predicted"/>
<feature type="compositionally biased region" description="Low complexity" evidence="1">
    <location>
        <begin position="10"/>
        <end position="19"/>
    </location>
</feature>
<comment type="caution">
    <text evidence="2">The sequence shown here is derived from an EMBL/GenBank/DDBJ whole genome shotgun (WGS) entry which is preliminary data.</text>
</comment>
<accession>A0AAV4UIH3</accession>
<keyword evidence="3" id="KW-1185">Reference proteome</keyword>
<gene>
    <name evidence="2" type="ORF">CEXT_38741</name>
</gene>
<dbReference type="AlphaFoldDB" id="A0AAV4UIH3"/>
<protein>
    <submittedName>
        <fullName evidence="2">Uncharacterized protein</fullName>
    </submittedName>
</protein>
<evidence type="ECO:0000313" key="3">
    <source>
        <dbReference type="Proteomes" id="UP001054945"/>
    </source>
</evidence>
<evidence type="ECO:0000256" key="1">
    <source>
        <dbReference type="SAM" id="MobiDB-lite"/>
    </source>
</evidence>
<dbReference type="EMBL" id="BPLR01012926">
    <property type="protein sequence ID" value="GIY57561.1"/>
    <property type="molecule type" value="Genomic_DNA"/>
</dbReference>
<reference evidence="2 3" key="1">
    <citation type="submission" date="2021-06" db="EMBL/GenBank/DDBJ databases">
        <title>Caerostris extrusa draft genome.</title>
        <authorList>
            <person name="Kono N."/>
            <person name="Arakawa K."/>
        </authorList>
    </citation>
    <scope>NUCLEOTIDE SEQUENCE [LARGE SCALE GENOMIC DNA]</scope>
</reference>
<feature type="region of interest" description="Disordered" evidence="1">
    <location>
        <begin position="1"/>
        <end position="25"/>
    </location>
</feature>
<organism evidence="2 3">
    <name type="scientific">Caerostris extrusa</name>
    <name type="common">Bark spider</name>
    <name type="synonym">Caerostris bankana</name>
    <dbReference type="NCBI Taxonomy" id="172846"/>
    <lineage>
        <taxon>Eukaryota</taxon>
        <taxon>Metazoa</taxon>
        <taxon>Ecdysozoa</taxon>
        <taxon>Arthropoda</taxon>
        <taxon>Chelicerata</taxon>
        <taxon>Arachnida</taxon>
        <taxon>Araneae</taxon>
        <taxon>Araneomorphae</taxon>
        <taxon>Entelegynae</taxon>
        <taxon>Araneoidea</taxon>
        <taxon>Araneidae</taxon>
        <taxon>Caerostris</taxon>
    </lineage>
</organism>